<evidence type="ECO:0000256" key="1">
    <source>
        <dbReference type="SAM" id="SignalP"/>
    </source>
</evidence>
<gene>
    <name evidence="2" type="ORF">B0I29_12210</name>
</gene>
<organism evidence="2 3">
    <name type="scientific">Actinoplanes lutulentus</name>
    <dbReference type="NCBI Taxonomy" id="1287878"/>
    <lineage>
        <taxon>Bacteria</taxon>
        <taxon>Bacillati</taxon>
        <taxon>Actinomycetota</taxon>
        <taxon>Actinomycetes</taxon>
        <taxon>Micromonosporales</taxon>
        <taxon>Micromonosporaceae</taxon>
        <taxon>Actinoplanes</taxon>
    </lineage>
</organism>
<dbReference type="EMBL" id="QLMJ01000022">
    <property type="protein sequence ID" value="RAK27627.1"/>
    <property type="molecule type" value="Genomic_DNA"/>
</dbReference>
<evidence type="ECO:0008006" key="4">
    <source>
        <dbReference type="Google" id="ProtNLM"/>
    </source>
</evidence>
<comment type="caution">
    <text evidence="2">The sequence shown here is derived from an EMBL/GenBank/DDBJ whole genome shotgun (WGS) entry which is preliminary data.</text>
</comment>
<evidence type="ECO:0000313" key="2">
    <source>
        <dbReference type="EMBL" id="RAK27627.1"/>
    </source>
</evidence>
<feature type="chain" id="PRO_5039364158" description="Lipoprotein" evidence="1">
    <location>
        <begin position="39"/>
        <end position="180"/>
    </location>
</feature>
<accession>A0A327Z8S6</accession>
<evidence type="ECO:0000313" key="3">
    <source>
        <dbReference type="Proteomes" id="UP000249341"/>
    </source>
</evidence>
<dbReference type="Proteomes" id="UP000249341">
    <property type="component" value="Unassembled WGS sequence"/>
</dbReference>
<reference evidence="2 3" key="1">
    <citation type="submission" date="2018-06" db="EMBL/GenBank/DDBJ databases">
        <title>Genomic Encyclopedia of Type Strains, Phase III (KMG-III): the genomes of soil and plant-associated and newly described type strains.</title>
        <authorList>
            <person name="Whitman W."/>
        </authorList>
    </citation>
    <scope>NUCLEOTIDE SEQUENCE [LARGE SCALE GENOMIC DNA]</scope>
    <source>
        <strain evidence="2 3">CGMCC 4.7090</strain>
    </source>
</reference>
<feature type="signal peptide" evidence="1">
    <location>
        <begin position="1"/>
        <end position="38"/>
    </location>
</feature>
<proteinExistence type="predicted"/>
<protein>
    <recommendedName>
        <fullName evidence="4">Lipoprotein</fullName>
    </recommendedName>
</protein>
<keyword evidence="3" id="KW-1185">Reference proteome</keyword>
<keyword evidence="1" id="KW-0732">Signal</keyword>
<name>A0A327Z8S6_9ACTN</name>
<sequence length="180" mass="17919">MRGGLTSGAQEVRLLSVPVTRFRFLPAALFCACLSVLAACSSSPAEPTAAAASSAGASSAGASPAGAAVTTVVADKALCKTLNTAATALRTGITEAQQEGGGVKAADAKRTFIKFHTTVTEALAFAETSDVSTAAKAIADELDKAAKATDPISSAADSNFARLGTDLTEACKTAGVTVMF</sequence>
<dbReference type="AlphaFoldDB" id="A0A327Z8S6"/>